<dbReference type="InterPro" id="IPR000210">
    <property type="entry name" value="BTB/POZ_dom"/>
</dbReference>
<dbReference type="AlphaFoldDB" id="A0AAD6TDG8"/>
<accession>A0AAD6TDG8</accession>
<dbReference type="Pfam" id="PF00651">
    <property type="entry name" value="BTB"/>
    <property type="match status" value="1"/>
</dbReference>
<evidence type="ECO:0000313" key="2">
    <source>
        <dbReference type="EMBL" id="KAJ7043948.1"/>
    </source>
</evidence>
<evidence type="ECO:0000259" key="1">
    <source>
        <dbReference type="PROSITE" id="PS50097"/>
    </source>
</evidence>
<evidence type="ECO:0000313" key="3">
    <source>
        <dbReference type="Proteomes" id="UP001218188"/>
    </source>
</evidence>
<dbReference type="InterPro" id="IPR011333">
    <property type="entry name" value="SKP1/BTB/POZ_sf"/>
</dbReference>
<dbReference type="Gene3D" id="3.30.710.10">
    <property type="entry name" value="Potassium Channel Kv1.1, Chain A"/>
    <property type="match status" value="1"/>
</dbReference>
<comment type="caution">
    <text evidence="2">The sequence shown here is derived from an EMBL/GenBank/DDBJ whole genome shotgun (WGS) entry which is preliminary data.</text>
</comment>
<dbReference type="PROSITE" id="PS50097">
    <property type="entry name" value="BTB"/>
    <property type="match status" value="1"/>
</dbReference>
<protein>
    <recommendedName>
        <fullName evidence="1">BTB domain-containing protein</fullName>
    </recommendedName>
</protein>
<dbReference type="EMBL" id="JARJCM010000008">
    <property type="protein sequence ID" value="KAJ7043948.1"/>
    <property type="molecule type" value="Genomic_DNA"/>
</dbReference>
<feature type="domain" description="BTB" evidence="1">
    <location>
        <begin position="28"/>
        <end position="58"/>
    </location>
</feature>
<sequence length="313" mass="34390">MSTATATPTEANTAPVNAASPYDDEARADLILQTSDNVNFFVYKLLLSLVSPVFESMFALPQPVSHILPDSHPVIPVAENSDTLHRILSWCDPRVSPITGTLEEIQVVLEVADKYCMESVMKRVGEMLAFGVNDLCPAGSGSVRLYAIGIRYNMATLAHKAARCSLVAKWEDLMAEDVPELVHIPGSALHRLQRYRLACGAAAKKVSLDWNWVGLAATGVVSECALCANGVPPRHWSKWWVQYMDIAGEELYRNPSGIIVTPELAIVPLSHLRSCQDCGRTVGETYRALVRFNKAFVKEIERVVDEVPPVAMT</sequence>
<name>A0AAD6TDG8_9AGAR</name>
<dbReference type="SUPFAM" id="SSF54695">
    <property type="entry name" value="POZ domain"/>
    <property type="match status" value="1"/>
</dbReference>
<dbReference type="SMART" id="SM00225">
    <property type="entry name" value="BTB"/>
    <property type="match status" value="1"/>
</dbReference>
<gene>
    <name evidence="2" type="ORF">C8F04DRAFT_1071024</name>
</gene>
<organism evidence="2 3">
    <name type="scientific">Mycena alexandri</name>
    <dbReference type="NCBI Taxonomy" id="1745969"/>
    <lineage>
        <taxon>Eukaryota</taxon>
        <taxon>Fungi</taxon>
        <taxon>Dikarya</taxon>
        <taxon>Basidiomycota</taxon>
        <taxon>Agaricomycotina</taxon>
        <taxon>Agaricomycetes</taxon>
        <taxon>Agaricomycetidae</taxon>
        <taxon>Agaricales</taxon>
        <taxon>Marasmiineae</taxon>
        <taxon>Mycenaceae</taxon>
        <taxon>Mycena</taxon>
    </lineage>
</organism>
<reference evidence="2" key="1">
    <citation type="submission" date="2023-03" db="EMBL/GenBank/DDBJ databases">
        <title>Massive genome expansion in bonnet fungi (Mycena s.s.) driven by repeated elements and novel gene families across ecological guilds.</title>
        <authorList>
            <consortium name="Lawrence Berkeley National Laboratory"/>
            <person name="Harder C.B."/>
            <person name="Miyauchi S."/>
            <person name="Viragh M."/>
            <person name="Kuo A."/>
            <person name="Thoen E."/>
            <person name="Andreopoulos B."/>
            <person name="Lu D."/>
            <person name="Skrede I."/>
            <person name="Drula E."/>
            <person name="Henrissat B."/>
            <person name="Morin E."/>
            <person name="Kohler A."/>
            <person name="Barry K."/>
            <person name="LaButti K."/>
            <person name="Morin E."/>
            <person name="Salamov A."/>
            <person name="Lipzen A."/>
            <person name="Mereny Z."/>
            <person name="Hegedus B."/>
            <person name="Baldrian P."/>
            <person name="Stursova M."/>
            <person name="Weitz H."/>
            <person name="Taylor A."/>
            <person name="Grigoriev I.V."/>
            <person name="Nagy L.G."/>
            <person name="Martin F."/>
            <person name="Kauserud H."/>
        </authorList>
    </citation>
    <scope>NUCLEOTIDE SEQUENCE</scope>
    <source>
        <strain evidence="2">CBHHK200</strain>
    </source>
</reference>
<keyword evidence="3" id="KW-1185">Reference proteome</keyword>
<dbReference type="Proteomes" id="UP001218188">
    <property type="component" value="Unassembled WGS sequence"/>
</dbReference>
<proteinExistence type="predicted"/>